<protein>
    <recommendedName>
        <fullName evidence="3">DUF4249 domain-containing protein</fullName>
    </recommendedName>
</protein>
<dbReference type="Proteomes" id="UP000219048">
    <property type="component" value="Unassembled WGS sequence"/>
</dbReference>
<organism evidence="1 2">
    <name type="scientific">Flagellimonas pacifica</name>
    <dbReference type="NCBI Taxonomy" id="1247520"/>
    <lineage>
        <taxon>Bacteria</taxon>
        <taxon>Pseudomonadati</taxon>
        <taxon>Bacteroidota</taxon>
        <taxon>Flavobacteriia</taxon>
        <taxon>Flavobacteriales</taxon>
        <taxon>Flavobacteriaceae</taxon>
        <taxon>Flagellimonas</taxon>
    </lineage>
</organism>
<evidence type="ECO:0000313" key="2">
    <source>
        <dbReference type="Proteomes" id="UP000219048"/>
    </source>
</evidence>
<dbReference type="OrthoDB" id="1062680at2"/>
<name>A0A285MR47_9FLAO</name>
<dbReference type="AlphaFoldDB" id="A0A285MR47"/>
<dbReference type="InterPro" id="IPR025345">
    <property type="entry name" value="DUF4249"/>
</dbReference>
<accession>A0A285MR47</accession>
<dbReference type="Pfam" id="PF14054">
    <property type="entry name" value="DUF4249"/>
    <property type="match status" value="1"/>
</dbReference>
<gene>
    <name evidence="1" type="ORF">SAMN06265377_1463</name>
</gene>
<evidence type="ECO:0000313" key="1">
    <source>
        <dbReference type="EMBL" id="SNY99652.1"/>
    </source>
</evidence>
<dbReference type="EMBL" id="OBEH01000002">
    <property type="protein sequence ID" value="SNY99652.1"/>
    <property type="molecule type" value="Genomic_DNA"/>
</dbReference>
<keyword evidence="2" id="KW-1185">Reference proteome</keyword>
<reference evidence="2" key="1">
    <citation type="submission" date="2017-09" db="EMBL/GenBank/DDBJ databases">
        <authorList>
            <person name="Varghese N."/>
            <person name="Submissions S."/>
        </authorList>
    </citation>
    <scope>NUCLEOTIDE SEQUENCE [LARGE SCALE GENOMIC DNA]</scope>
    <source>
        <strain evidence="2">DSM 25885</strain>
    </source>
</reference>
<proteinExistence type="predicted"/>
<evidence type="ECO:0008006" key="3">
    <source>
        <dbReference type="Google" id="ProtNLM"/>
    </source>
</evidence>
<sequence>MVFQRKNSEVLNWDSMLGKSRTIARCVFAFYLIVLINGCIEPHDFTIPNGNNLVIDALLTDELKRHEVVLSRGYSFDLDSTIVETGANVKIMDDLLNEYSFTEVEGGRYVSDNEFEAKVGVGYTLQISTKDGSLYSSSSEKFDANSQIRNIKAERGINSFDKDGVKIFLENNALSGNPQYFRYEYEETYKIIAPKYVNLDFKLENYDPCKSPDTYDFSIVARDEQQKICYGFQTSSEIIQVSTQNQNESTIENQLVRFIPADDYILSHRYSILVKQYVQSEKAYSYYKSLDDFSSSESVFTDVQPGFLEGNVKSENNTEEKVLGLFEVASVSSKRLFFSYTDFFPDEPLPDYPFKCSSLARPPVSQPQVCNSSTFPHCRERSLYILIDDGSVAYWSETENQGCEAGPYIVVPRVCGDCTLLGSNEEPEFWIE</sequence>